<dbReference type="Gene3D" id="1.10.10.60">
    <property type="entry name" value="Homeodomain-like"/>
    <property type="match status" value="2"/>
</dbReference>
<dbReference type="RefSeq" id="WP_119702951.1">
    <property type="nucleotide sequence ID" value="NZ_QUBR01000001.1"/>
</dbReference>
<feature type="region of interest" description="Disordered" evidence="1">
    <location>
        <begin position="1"/>
        <end position="40"/>
    </location>
</feature>
<comment type="caution">
    <text evidence="3">The sequence shown here is derived from an EMBL/GenBank/DDBJ whole genome shotgun (WGS) entry which is preliminary data.</text>
</comment>
<dbReference type="Proteomes" id="UP000265581">
    <property type="component" value="Unassembled WGS sequence"/>
</dbReference>
<dbReference type="InterPro" id="IPR006120">
    <property type="entry name" value="Resolvase_HTH_dom"/>
</dbReference>
<keyword evidence="4" id="KW-1185">Reference proteome</keyword>
<evidence type="ECO:0000256" key="1">
    <source>
        <dbReference type="SAM" id="MobiDB-lite"/>
    </source>
</evidence>
<feature type="domain" description="Resolvase HTH" evidence="2">
    <location>
        <begin position="164"/>
        <end position="196"/>
    </location>
</feature>
<dbReference type="AlphaFoldDB" id="A0A371PA96"/>
<protein>
    <recommendedName>
        <fullName evidence="2">Resolvase HTH domain-containing protein</fullName>
    </recommendedName>
</protein>
<sequence length="205" mass="22488">MRTVPGTIAKPSHNSTAVITDEQLSDSSSSSPSVAHTTQRSYLTAVPAPVRAMRPHRADAGWGLASGVVAEALGRYSNPGETGAKVRSMRDQVAKDVRDEPWKVPELTGRSRTRWVLSGHESSVRADYEAGMGSVSLSTKYGVPMSTLLDWLRREGIEIRSGGKLSTEDMLEVRRLRSDGWSHQRIAEQFGVTRSAVSLRLSRER</sequence>
<organism evidence="3 4">
    <name type="scientific">Aeromicrobium endophyticum</name>
    <dbReference type="NCBI Taxonomy" id="2292704"/>
    <lineage>
        <taxon>Bacteria</taxon>
        <taxon>Bacillati</taxon>
        <taxon>Actinomycetota</taxon>
        <taxon>Actinomycetes</taxon>
        <taxon>Propionibacteriales</taxon>
        <taxon>Nocardioidaceae</taxon>
        <taxon>Aeromicrobium</taxon>
    </lineage>
</organism>
<dbReference type="GO" id="GO:0000150">
    <property type="term" value="F:DNA strand exchange activity"/>
    <property type="evidence" value="ECO:0007669"/>
    <property type="project" value="InterPro"/>
</dbReference>
<accession>A0A371PA96</accession>
<dbReference type="GO" id="GO:0003677">
    <property type="term" value="F:DNA binding"/>
    <property type="evidence" value="ECO:0007669"/>
    <property type="project" value="InterPro"/>
</dbReference>
<reference evidence="3 4" key="1">
    <citation type="submission" date="2018-08" db="EMBL/GenBank/DDBJ databases">
        <title>Aeromicrobium sp. M2KJ-4, whole genome shotgun sequence.</title>
        <authorList>
            <person name="Tuo L."/>
        </authorList>
    </citation>
    <scope>NUCLEOTIDE SEQUENCE [LARGE SCALE GENOMIC DNA]</scope>
    <source>
        <strain evidence="3 4">M2KJ-4</strain>
    </source>
</reference>
<dbReference type="Pfam" id="PF02796">
    <property type="entry name" value="HTH_7"/>
    <property type="match status" value="1"/>
</dbReference>
<gene>
    <name evidence="3" type="ORF">DX116_04355</name>
</gene>
<evidence type="ECO:0000313" key="3">
    <source>
        <dbReference type="EMBL" id="REK72837.1"/>
    </source>
</evidence>
<proteinExistence type="predicted"/>
<name>A0A371PA96_9ACTN</name>
<evidence type="ECO:0000259" key="2">
    <source>
        <dbReference type="Pfam" id="PF02796"/>
    </source>
</evidence>
<dbReference type="EMBL" id="QUBR01000001">
    <property type="protein sequence ID" value="REK72837.1"/>
    <property type="molecule type" value="Genomic_DNA"/>
</dbReference>
<evidence type="ECO:0000313" key="4">
    <source>
        <dbReference type="Proteomes" id="UP000265581"/>
    </source>
</evidence>